<organism evidence="5 6">
    <name type="scientific">Luteococcus japonicus</name>
    <dbReference type="NCBI Taxonomy" id="33984"/>
    <lineage>
        <taxon>Bacteria</taxon>
        <taxon>Bacillati</taxon>
        <taxon>Actinomycetota</taxon>
        <taxon>Actinomycetes</taxon>
        <taxon>Propionibacteriales</taxon>
        <taxon>Propionibacteriaceae</taxon>
        <taxon>Luteococcus</taxon>
    </lineage>
</organism>
<keyword evidence="1" id="KW-0805">Transcription regulation</keyword>
<dbReference type="PANTHER" id="PTHR46796">
    <property type="entry name" value="HTH-TYPE TRANSCRIPTIONAL ACTIVATOR RHAS-RELATED"/>
    <property type="match status" value="1"/>
</dbReference>
<dbReference type="SUPFAM" id="SSF46689">
    <property type="entry name" value="Homeodomain-like"/>
    <property type="match status" value="1"/>
</dbReference>
<dbReference type="PROSITE" id="PS01124">
    <property type="entry name" value="HTH_ARAC_FAMILY_2"/>
    <property type="match status" value="1"/>
</dbReference>
<keyword evidence="3" id="KW-0804">Transcription</keyword>
<sequence>MTTPSDVSGRGPLFPAELPFDFTRIPPGPAAKDLVAWWWTTTWDLPSGHHSSQELLAFPASNLAFEMDQVRFWGPTTRRSTRVLVGQGWVLGALLRPAAVPAFTQQPAACRDDSVPVSALELHETVQASSGNLAAVIGEVEVWLAHHVGTLADEAHQANRLADLAITDSTIATVQNLAGALGISTRTVNRLTTKYVGLSPYTMIRRRRLQEATEWIRDNPDETLADVAVRYGFVDQAHLSREARTLLGLTLTDYRMRTIRP</sequence>
<evidence type="ECO:0000256" key="3">
    <source>
        <dbReference type="ARBA" id="ARBA00023163"/>
    </source>
</evidence>
<dbReference type="Pfam" id="PF20240">
    <property type="entry name" value="DUF6597"/>
    <property type="match status" value="1"/>
</dbReference>
<reference evidence="5 6" key="1">
    <citation type="submission" date="2018-11" db="EMBL/GenBank/DDBJ databases">
        <title>Sequencing the genomes of 1000 actinobacteria strains.</title>
        <authorList>
            <person name="Klenk H.-P."/>
        </authorList>
    </citation>
    <scope>NUCLEOTIDE SEQUENCE [LARGE SCALE GENOMIC DNA]</scope>
    <source>
        <strain evidence="5 6">DSM 10546</strain>
    </source>
</reference>
<dbReference type="Pfam" id="PF12833">
    <property type="entry name" value="HTH_18"/>
    <property type="match status" value="1"/>
</dbReference>
<dbReference type="InterPro" id="IPR018060">
    <property type="entry name" value="HTH_AraC"/>
</dbReference>
<gene>
    <name evidence="5" type="ORF">EDD41_1625</name>
</gene>
<evidence type="ECO:0000313" key="5">
    <source>
        <dbReference type="EMBL" id="ROR54419.1"/>
    </source>
</evidence>
<evidence type="ECO:0000259" key="4">
    <source>
        <dbReference type="PROSITE" id="PS01124"/>
    </source>
</evidence>
<protein>
    <submittedName>
        <fullName evidence="5">AraC family transcriptional regulator</fullName>
    </submittedName>
</protein>
<dbReference type="InterPro" id="IPR018062">
    <property type="entry name" value="HTH_AraC-typ_CS"/>
</dbReference>
<proteinExistence type="predicted"/>
<dbReference type="InterPro" id="IPR009057">
    <property type="entry name" value="Homeodomain-like_sf"/>
</dbReference>
<dbReference type="SMART" id="SM00342">
    <property type="entry name" value="HTH_ARAC"/>
    <property type="match status" value="1"/>
</dbReference>
<accession>A0A3N1ZUA2</accession>
<dbReference type="Proteomes" id="UP000275749">
    <property type="component" value="Unassembled WGS sequence"/>
</dbReference>
<evidence type="ECO:0000256" key="2">
    <source>
        <dbReference type="ARBA" id="ARBA00023125"/>
    </source>
</evidence>
<keyword evidence="2" id="KW-0238">DNA-binding</keyword>
<comment type="caution">
    <text evidence="5">The sequence shown here is derived from an EMBL/GenBank/DDBJ whole genome shotgun (WGS) entry which is preliminary data.</text>
</comment>
<dbReference type="RefSeq" id="WP_094765234.1">
    <property type="nucleotide sequence ID" value="NZ_RKHG01000001.1"/>
</dbReference>
<dbReference type="GO" id="GO:0043565">
    <property type="term" value="F:sequence-specific DNA binding"/>
    <property type="evidence" value="ECO:0007669"/>
    <property type="project" value="InterPro"/>
</dbReference>
<dbReference type="AlphaFoldDB" id="A0A3N1ZUA2"/>
<dbReference type="GO" id="GO:0003700">
    <property type="term" value="F:DNA-binding transcription factor activity"/>
    <property type="evidence" value="ECO:0007669"/>
    <property type="project" value="InterPro"/>
</dbReference>
<dbReference type="PROSITE" id="PS00041">
    <property type="entry name" value="HTH_ARAC_FAMILY_1"/>
    <property type="match status" value="1"/>
</dbReference>
<name>A0A3N1ZUA2_9ACTN</name>
<dbReference type="Gene3D" id="1.10.10.60">
    <property type="entry name" value="Homeodomain-like"/>
    <property type="match status" value="1"/>
</dbReference>
<dbReference type="InterPro" id="IPR050204">
    <property type="entry name" value="AraC_XylS_family_regulators"/>
</dbReference>
<feature type="domain" description="HTH araC/xylS-type" evidence="4">
    <location>
        <begin position="156"/>
        <end position="257"/>
    </location>
</feature>
<evidence type="ECO:0000256" key="1">
    <source>
        <dbReference type="ARBA" id="ARBA00023015"/>
    </source>
</evidence>
<dbReference type="InterPro" id="IPR046532">
    <property type="entry name" value="DUF6597"/>
</dbReference>
<dbReference type="EMBL" id="RKHG01000001">
    <property type="protein sequence ID" value="ROR54419.1"/>
    <property type="molecule type" value="Genomic_DNA"/>
</dbReference>
<evidence type="ECO:0000313" key="6">
    <source>
        <dbReference type="Proteomes" id="UP000275749"/>
    </source>
</evidence>